<reference evidence="1" key="2">
    <citation type="submission" date="2013-04" db="UniProtKB">
        <authorList>
            <consortium name="EnsemblPlants"/>
        </authorList>
    </citation>
    <scope>IDENTIFICATION</scope>
</reference>
<dbReference type="EnsemblPlants" id="OB08G17000.1">
    <property type="protein sequence ID" value="OB08G17000.1"/>
    <property type="gene ID" value="OB08G17000"/>
</dbReference>
<dbReference type="eggNOG" id="KOG0987">
    <property type="taxonomic scope" value="Eukaryota"/>
</dbReference>
<dbReference type="PANTHER" id="PTHR10492">
    <property type="match status" value="1"/>
</dbReference>
<dbReference type="Gramene" id="OB08G17000.1">
    <property type="protein sequence ID" value="OB08G17000.1"/>
    <property type="gene ID" value="OB08G17000"/>
</dbReference>
<dbReference type="Proteomes" id="UP000006038">
    <property type="component" value="Chromosome 8"/>
</dbReference>
<name>J3MRH1_ORYBR</name>
<dbReference type="OMA" id="NICALWE"/>
<organism evidence="1">
    <name type="scientific">Oryza brachyantha</name>
    <name type="common">malo sina</name>
    <dbReference type="NCBI Taxonomy" id="4533"/>
    <lineage>
        <taxon>Eukaryota</taxon>
        <taxon>Viridiplantae</taxon>
        <taxon>Streptophyta</taxon>
        <taxon>Embryophyta</taxon>
        <taxon>Tracheophyta</taxon>
        <taxon>Spermatophyta</taxon>
        <taxon>Magnoliopsida</taxon>
        <taxon>Liliopsida</taxon>
        <taxon>Poales</taxon>
        <taxon>Poaceae</taxon>
        <taxon>BOP clade</taxon>
        <taxon>Oryzoideae</taxon>
        <taxon>Oryzeae</taxon>
        <taxon>Oryzinae</taxon>
        <taxon>Oryza</taxon>
    </lineage>
</organism>
<sequence length="136" mass="15919">MDMSHDDCLVRGTFQMTYALRHLFVTILVFCEVNNIRASMVKHKDSMLEDYTKENSNPTSVVQMALRDLRDLLCFMGKDITSYYLPDLNDIGKYLNDIMTEVREDLNVKINKEHLDIYACFNEEPRTGFDEIIDHV</sequence>
<protein>
    <submittedName>
        <fullName evidence="1">Uncharacterized protein</fullName>
    </submittedName>
</protein>
<proteinExistence type="predicted"/>
<evidence type="ECO:0000313" key="1">
    <source>
        <dbReference type="EnsemblPlants" id="OB08G17000.1"/>
    </source>
</evidence>
<evidence type="ECO:0000313" key="2">
    <source>
        <dbReference type="Proteomes" id="UP000006038"/>
    </source>
</evidence>
<dbReference type="AlphaFoldDB" id="J3MRH1"/>
<dbReference type="PANTHER" id="PTHR10492:SF91">
    <property type="entry name" value="ATP-DEPENDENT DNA HELICASE"/>
    <property type="match status" value="1"/>
</dbReference>
<dbReference type="STRING" id="4533.J3MRH1"/>
<keyword evidence="2" id="KW-1185">Reference proteome</keyword>
<reference evidence="1" key="1">
    <citation type="journal article" date="2013" name="Nat. Commun.">
        <title>Whole-genome sequencing of Oryza brachyantha reveals mechanisms underlying Oryza genome evolution.</title>
        <authorList>
            <person name="Chen J."/>
            <person name="Huang Q."/>
            <person name="Gao D."/>
            <person name="Wang J."/>
            <person name="Lang Y."/>
            <person name="Liu T."/>
            <person name="Li B."/>
            <person name="Bai Z."/>
            <person name="Luis Goicoechea J."/>
            <person name="Liang C."/>
            <person name="Chen C."/>
            <person name="Zhang W."/>
            <person name="Sun S."/>
            <person name="Liao Y."/>
            <person name="Zhang X."/>
            <person name="Yang L."/>
            <person name="Song C."/>
            <person name="Wang M."/>
            <person name="Shi J."/>
            <person name="Liu G."/>
            <person name="Liu J."/>
            <person name="Zhou H."/>
            <person name="Zhou W."/>
            <person name="Yu Q."/>
            <person name="An N."/>
            <person name="Chen Y."/>
            <person name="Cai Q."/>
            <person name="Wang B."/>
            <person name="Liu B."/>
            <person name="Min J."/>
            <person name="Huang Y."/>
            <person name="Wu H."/>
            <person name="Li Z."/>
            <person name="Zhang Y."/>
            <person name="Yin Y."/>
            <person name="Song W."/>
            <person name="Jiang J."/>
            <person name="Jackson S.A."/>
            <person name="Wing R.A."/>
            <person name="Wang J."/>
            <person name="Chen M."/>
        </authorList>
    </citation>
    <scope>NUCLEOTIDE SEQUENCE [LARGE SCALE GENOMIC DNA]</scope>
    <source>
        <strain evidence="1">cv. IRGC 101232</strain>
    </source>
</reference>
<dbReference type="HOGENOM" id="CLU_1878630_0_0_1"/>
<accession>J3MRH1</accession>